<protein>
    <submittedName>
        <fullName evidence="3">Integrase catalytic region</fullName>
    </submittedName>
</protein>
<feature type="region of interest" description="Disordered" evidence="1">
    <location>
        <begin position="1"/>
        <end position="170"/>
    </location>
</feature>
<gene>
    <name evidence="3" type="ORF">SSFG_07197</name>
</gene>
<evidence type="ECO:0000313" key="4">
    <source>
        <dbReference type="Proteomes" id="UP000003824"/>
    </source>
</evidence>
<dbReference type="EMBL" id="DS999641">
    <property type="protein sequence ID" value="EFE71961.2"/>
    <property type="molecule type" value="Genomic_DNA"/>
</dbReference>
<evidence type="ECO:0000256" key="1">
    <source>
        <dbReference type="SAM" id="MobiDB-lite"/>
    </source>
</evidence>
<reference evidence="4" key="1">
    <citation type="submission" date="2008-12" db="EMBL/GenBank/DDBJ databases">
        <title>Annotation of Streptomyces ghanaensis ATCC 14672.</title>
        <authorList>
            <consortium name="The Broad Institute Genome Sequencing Platform"/>
            <consortium name="Broad Institute Microbial Sequencing Center"/>
            <person name="Fischbach M."/>
            <person name="Ward D."/>
            <person name="Young S."/>
            <person name="Kodira C.D."/>
            <person name="Zeng Q."/>
            <person name="Koehrsen M."/>
            <person name="Godfrey P."/>
            <person name="Alvarado L."/>
            <person name="Berlin A.M."/>
            <person name="Borenstein D."/>
            <person name="Chen Z."/>
            <person name="Engels R."/>
            <person name="Freedman E."/>
            <person name="Gellesch M."/>
            <person name="Goldberg J."/>
            <person name="Griggs A."/>
            <person name="Gujja S."/>
            <person name="Heiman D.I."/>
            <person name="Hepburn T.A."/>
            <person name="Howarth C."/>
            <person name="Jen D."/>
            <person name="Larson L."/>
            <person name="Lewis B."/>
            <person name="Mehta T."/>
            <person name="Park D."/>
            <person name="Pearson M."/>
            <person name="Roberts A."/>
            <person name="Saif S."/>
            <person name="Shea T.D."/>
            <person name="Shenoy N."/>
            <person name="Sisk P."/>
            <person name="Stolte C."/>
            <person name="Sykes S.N."/>
            <person name="Walk T."/>
            <person name="White J."/>
            <person name="Yandava C."/>
            <person name="Straight P."/>
            <person name="Clardy J."/>
            <person name="Hung D."/>
            <person name="Kolter R."/>
            <person name="Mekalanos J."/>
            <person name="Walker S."/>
            <person name="Walsh C.T."/>
            <person name="Wieland B.L.C."/>
            <person name="Ilzarbe M."/>
            <person name="Galagan J."/>
            <person name="Nusbaum C."/>
            <person name="Birren B."/>
        </authorList>
    </citation>
    <scope>NUCLEOTIDE SEQUENCE [LARGE SCALE GENOMIC DNA]</scope>
    <source>
        <strain evidence="4">ATCC 14672 / DSM 40746 / JCM 4963 / KCTC 9882 / NRRL B-12104 / FH 1290</strain>
    </source>
</reference>
<dbReference type="Pfam" id="PF13683">
    <property type="entry name" value="rve_3"/>
    <property type="match status" value="1"/>
</dbReference>
<organism evidence="3 4">
    <name type="scientific">Streptomyces viridosporus (strain ATCC 14672 / DSM 40746 / JCM 4963 / KCTC 9882 / NRRL B-12104 / FH 1290)</name>
    <name type="common">Streptomyces ghanaensis</name>
    <dbReference type="NCBI Taxonomy" id="566461"/>
    <lineage>
        <taxon>Bacteria</taxon>
        <taxon>Bacillati</taxon>
        <taxon>Actinomycetota</taxon>
        <taxon>Actinomycetes</taxon>
        <taxon>Kitasatosporales</taxon>
        <taxon>Streptomycetaceae</taxon>
        <taxon>Streptomyces</taxon>
    </lineage>
</organism>
<dbReference type="eggNOG" id="COG2801">
    <property type="taxonomic scope" value="Bacteria"/>
</dbReference>
<feature type="compositionally biased region" description="Low complexity" evidence="1">
    <location>
        <begin position="114"/>
        <end position="131"/>
    </location>
</feature>
<dbReference type="GO" id="GO:0015074">
    <property type="term" value="P:DNA integration"/>
    <property type="evidence" value="ECO:0007669"/>
    <property type="project" value="InterPro"/>
</dbReference>
<feature type="compositionally biased region" description="Low complexity" evidence="1">
    <location>
        <begin position="138"/>
        <end position="147"/>
    </location>
</feature>
<dbReference type="Proteomes" id="UP000003824">
    <property type="component" value="Unassembled WGS sequence"/>
</dbReference>
<dbReference type="InterPro" id="IPR001584">
    <property type="entry name" value="Integrase_cat-core"/>
</dbReference>
<sequence length="338" mass="36980">HREGRRAARAAARERRPAPADCRPGPLRAGRPVPVRCPLRADTPATPARGLPGHPRHSARPAPQVRRCQVGSPRTPTHRTPAHPRGDQDACSAAGPGEPAVGAQTDPRGSWPDSGIGSLPRRSGRSSTPRAPARRRVVPVQPGASSWPPGPRGSSRHTSSTPVPRSARGCTHWCSSSTARGACTSPKVTARPTREWAVQQARNLAADLGMRRESLRFLLRDRDGTYGAAFDTVFEAEELEVILSAPRVPRMNAHCEKIIGSIRREMLDHVLIVCEAHARQVLAAYRRHYNAHRPHQARQQLPPDAKERPDATVHDLNTRRVLRTQILGGVISEYRCIA</sequence>
<dbReference type="GO" id="GO:0003676">
    <property type="term" value="F:nucleic acid binding"/>
    <property type="evidence" value="ECO:0007669"/>
    <property type="project" value="InterPro"/>
</dbReference>
<feature type="compositionally biased region" description="Basic and acidic residues" evidence="1">
    <location>
        <begin position="1"/>
        <end position="18"/>
    </location>
</feature>
<accession>D6A8H8</accession>
<name>D6A8H8_STRV1</name>
<feature type="non-terminal residue" evidence="3">
    <location>
        <position position="1"/>
    </location>
</feature>
<dbReference type="InterPro" id="IPR012337">
    <property type="entry name" value="RNaseH-like_sf"/>
</dbReference>
<proteinExistence type="predicted"/>
<feature type="domain" description="Integrase catalytic" evidence="2">
    <location>
        <begin position="240"/>
        <end position="303"/>
    </location>
</feature>
<dbReference type="SUPFAM" id="SSF53098">
    <property type="entry name" value="Ribonuclease H-like"/>
    <property type="match status" value="1"/>
</dbReference>
<dbReference type="Gene3D" id="3.30.420.10">
    <property type="entry name" value="Ribonuclease H-like superfamily/Ribonuclease H"/>
    <property type="match status" value="1"/>
</dbReference>
<dbReference type="AlphaFoldDB" id="D6A8H8"/>
<evidence type="ECO:0000313" key="3">
    <source>
        <dbReference type="EMBL" id="EFE71961.2"/>
    </source>
</evidence>
<evidence type="ECO:0000259" key="2">
    <source>
        <dbReference type="Pfam" id="PF13683"/>
    </source>
</evidence>
<dbReference type="InterPro" id="IPR036397">
    <property type="entry name" value="RNaseH_sf"/>
</dbReference>